<dbReference type="Pfam" id="PF11446">
    <property type="entry name" value="DUF2897"/>
    <property type="match status" value="1"/>
</dbReference>
<evidence type="ECO:0000256" key="2">
    <source>
        <dbReference type="SAM" id="Phobius"/>
    </source>
</evidence>
<accession>A0A432VZP2</accession>
<keyword evidence="2" id="KW-0472">Membrane</keyword>
<keyword evidence="2" id="KW-1133">Transmembrane helix</keyword>
<evidence type="ECO:0000256" key="1">
    <source>
        <dbReference type="SAM" id="MobiDB-lite"/>
    </source>
</evidence>
<protein>
    <recommendedName>
        <fullName evidence="5">DUF2897 domain-containing protein</fullName>
    </recommendedName>
</protein>
<evidence type="ECO:0008006" key="5">
    <source>
        <dbReference type="Google" id="ProtNLM"/>
    </source>
</evidence>
<gene>
    <name evidence="3" type="ORF">CWE08_03260</name>
</gene>
<proteinExistence type="predicted"/>
<keyword evidence="4" id="KW-1185">Reference proteome</keyword>
<name>A0A432VZP2_9GAMM</name>
<dbReference type="InterPro" id="IPR021550">
    <property type="entry name" value="DUF2897"/>
</dbReference>
<dbReference type="AlphaFoldDB" id="A0A432VZP2"/>
<dbReference type="RefSeq" id="WP_126765596.1">
    <property type="nucleotide sequence ID" value="NZ_PIPJ01000002.1"/>
</dbReference>
<evidence type="ECO:0000313" key="4">
    <source>
        <dbReference type="Proteomes" id="UP000288395"/>
    </source>
</evidence>
<dbReference type="Proteomes" id="UP000288395">
    <property type="component" value="Unassembled WGS sequence"/>
</dbReference>
<feature type="compositionally biased region" description="Acidic residues" evidence="1">
    <location>
        <begin position="71"/>
        <end position="80"/>
    </location>
</feature>
<feature type="compositionally biased region" description="Acidic residues" evidence="1">
    <location>
        <begin position="50"/>
        <end position="63"/>
    </location>
</feature>
<comment type="caution">
    <text evidence="3">The sequence shown here is derived from an EMBL/GenBank/DDBJ whole genome shotgun (WGS) entry which is preliminary data.</text>
</comment>
<reference evidence="4" key="1">
    <citation type="journal article" date="2018" name="Front. Microbiol.">
        <title>Genome-Based Analysis Reveals the Taxonomy and Diversity of the Family Idiomarinaceae.</title>
        <authorList>
            <person name="Liu Y."/>
            <person name="Lai Q."/>
            <person name="Shao Z."/>
        </authorList>
    </citation>
    <scope>NUCLEOTIDE SEQUENCE [LARGE SCALE GENOMIC DNA]</scope>
    <source>
        <strain evidence="4">GBPy7</strain>
    </source>
</reference>
<dbReference type="EMBL" id="PIPJ01000002">
    <property type="protein sequence ID" value="RUO22220.1"/>
    <property type="molecule type" value="Genomic_DNA"/>
</dbReference>
<evidence type="ECO:0000313" key="3">
    <source>
        <dbReference type="EMBL" id="RUO22220.1"/>
    </source>
</evidence>
<keyword evidence="2" id="KW-0812">Transmembrane</keyword>
<sequence>MTMPLWAVILIIVLALAVIFSNVMLVKKTANMKMPDILNKQGKKVKDWQSDEWDENNWEDDDWGEKQNKDETDETDETKK</sequence>
<feature type="transmembrane region" description="Helical" evidence="2">
    <location>
        <begin position="6"/>
        <end position="26"/>
    </location>
</feature>
<feature type="region of interest" description="Disordered" evidence="1">
    <location>
        <begin position="41"/>
        <end position="80"/>
    </location>
</feature>
<organism evidence="3 4">
    <name type="scientific">Aliidiomarina iranensis</name>
    <dbReference type="NCBI Taxonomy" id="1434071"/>
    <lineage>
        <taxon>Bacteria</taxon>
        <taxon>Pseudomonadati</taxon>
        <taxon>Pseudomonadota</taxon>
        <taxon>Gammaproteobacteria</taxon>
        <taxon>Alteromonadales</taxon>
        <taxon>Idiomarinaceae</taxon>
        <taxon>Aliidiomarina</taxon>
    </lineage>
</organism>